<evidence type="ECO:0000313" key="3">
    <source>
        <dbReference type="Proteomes" id="UP000799772"/>
    </source>
</evidence>
<feature type="domain" description="JmjC" evidence="1">
    <location>
        <begin position="46"/>
        <end position="226"/>
    </location>
</feature>
<dbReference type="PROSITE" id="PS51184">
    <property type="entry name" value="JMJC"/>
    <property type="match status" value="1"/>
</dbReference>
<dbReference type="SUPFAM" id="SSF51197">
    <property type="entry name" value="Clavaminate synthase-like"/>
    <property type="match status" value="1"/>
</dbReference>
<protein>
    <recommendedName>
        <fullName evidence="1">JmjC domain-containing protein</fullName>
    </recommendedName>
</protein>
<proteinExistence type="predicted"/>
<reference evidence="2" key="1">
    <citation type="journal article" date="2020" name="Stud. Mycol.">
        <title>101 Dothideomycetes genomes: a test case for predicting lifestyles and emergence of pathogens.</title>
        <authorList>
            <person name="Haridas S."/>
            <person name="Albert R."/>
            <person name="Binder M."/>
            <person name="Bloem J."/>
            <person name="Labutti K."/>
            <person name="Salamov A."/>
            <person name="Andreopoulos B."/>
            <person name="Baker S."/>
            <person name="Barry K."/>
            <person name="Bills G."/>
            <person name="Bluhm B."/>
            <person name="Cannon C."/>
            <person name="Castanera R."/>
            <person name="Culley D."/>
            <person name="Daum C."/>
            <person name="Ezra D."/>
            <person name="Gonzalez J."/>
            <person name="Henrissat B."/>
            <person name="Kuo A."/>
            <person name="Liang C."/>
            <person name="Lipzen A."/>
            <person name="Lutzoni F."/>
            <person name="Magnuson J."/>
            <person name="Mondo S."/>
            <person name="Nolan M."/>
            <person name="Ohm R."/>
            <person name="Pangilinan J."/>
            <person name="Park H.-J."/>
            <person name="Ramirez L."/>
            <person name="Alfaro M."/>
            <person name="Sun H."/>
            <person name="Tritt A."/>
            <person name="Yoshinaga Y."/>
            <person name="Zwiers L.-H."/>
            <person name="Turgeon B."/>
            <person name="Goodwin S."/>
            <person name="Spatafora J."/>
            <person name="Crous P."/>
            <person name="Grigoriev I."/>
        </authorList>
    </citation>
    <scope>NUCLEOTIDE SEQUENCE</scope>
    <source>
        <strain evidence="2">CBS 133067</strain>
    </source>
</reference>
<dbReference type="Gene3D" id="2.60.120.650">
    <property type="entry name" value="Cupin"/>
    <property type="match status" value="1"/>
</dbReference>
<evidence type="ECO:0000313" key="2">
    <source>
        <dbReference type="EMBL" id="KAF2092545.1"/>
    </source>
</evidence>
<keyword evidence="3" id="KW-1185">Reference proteome</keyword>
<name>A0A9P4M0Q2_9PEZI</name>
<dbReference type="OrthoDB" id="3860121at2759"/>
<feature type="non-terminal residue" evidence="2">
    <location>
        <position position="273"/>
    </location>
</feature>
<dbReference type="InterPro" id="IPR003347">
    <property type="entry name" value="JmjC_dom"/>
</dbReference>
<dbReference type="Proteomes" id="UP000799772">
    <property type="component" value="Unassembled WGS sequence"/>
</dbReference>
<organism evidence="2 3">
    <name type="scientific">Rhizodiscina lignyota</name>
    <dbReference type="NCBI Taxonomy" id="1504668"/>
    <lineage>
        <taxon>Eukaryota</taxon>
        <taxon>Fungi</taxon>
        <taxon>Dikarya</taxon>
        <taxon>Ascomycota</taxon>
        <taxon>Pezizomycotina</taxon>
        <taxon>Dothideomycetes</taxon>
        <taxon>Pleosporomycetidae</taxon>
        <taxon>Aulographales</taxon>
        <taxon>Rhizodiscinaceae</taxon>
        <taxon>Rhizodiscina</taxon>
    </lineage>
</organism>
<gene>
    <name evidence="2" type="ORF">NA57DRAFT_8166</name>
</gene>
<feature type="non-terminal residue" evidence="2">
    <location>
        <position position="1"/>
    </location>
</feature>
<sequence>PIQEFFEWMRDDEAKLSVSDASCTLDEPSAVEMDVGTIRARFADASAHEEPWNLLEVGKPHMRSFRPTMFDEFKYSFLKYLGDFAIMGSHGARMRASASQILKFPGLQEWVLIAEAGAITLPHQDSHGYSTWLKVLQGEVGFGWLASQDENHVEAWSKDRFWKGPKNNPQWRYIVLRPGEWVRFPSGTTHFVFRRSADDAQTMMIGGHYLEWSGVEKWMRVIINQLNHPDATNESLVEDIVSHVKAGCKLIKKEAMKGNWDLLGGKDAVTRFW</sequence>
<comment type="caution">
    <text evidence="2">The sequence shown here is derived from an EMBL/GenBank/DDBJ whole genome shotgun (WGS) entry which is preliminary data.</text>
</comment>
<dbReference type="EMBL" id="ML978145">
    <property type="protein sequence ID" value="KAF2092545.1"/>
    <property type="molecule type" value="Genomic_DNA"/>
</dbReference>
<accession>A0A9P4M0Q2</accession>
<evidence type="ECO:0000259" key="1">
    <source>
        <dbReference type="PROSITE" id="PS51184"/>
    </source>
</evidence>
<dbReference type="AlphaFoldDB" id="A0A9P4M0Q2"/>